<comment type="caution">
    <text evidence="2">The sequence shown here is derived from an EMBL/GenBank/DDBJ whole genome shotgun (WGS) entry which is preliminary data.</text>
</comment>
<accession>A0A835HT20</accession>
<keyword evidence="3" id="KW-1185">Reference proteome</keyword>
<proteinExistence type="predicted"/>
<name>A0A835HT20_9MAGN</name>
<dbReference type="AlphaFoldDB" id="A0A835HT20"/>
<evidence type="ECO:0000313" key="3">
    <source>
        <dbReference type="Proteomes" id="UP000631114"/>
    </source>
</evidence>
<dbReference type="Proteomes" id="UP000631114">
    <property type="component" value="Unassembled WGS sequence"/>
</dbReference>
<feature type="region of interest" description="Disordered" evidence="1">
    <location>
        <begin position="1"/>
        <end position="72"/>
    </location>
</feature>
<organism evidence="2 3">
    <name type="scientific">Coptis chinensis</name>
    <dbReference type="NCBI Taxonomy" id="261450"/>
    <lineage>
        <taxon>Eukaryota</taxon>
        <taxon>Viridiplantae</taxon>
        <taxon>Streptophyta</taxon>
        <taxon>Embryophyta</taxon>
        <taxon>Tracheophyta</taxon>
        <taxon>Spermatophyta</taxon>
        <taxon>Magnoliopsida</taxon>
        <taxon>Ranunculales</taxon>
        <taxon>Ranunculaceae</taxon>
        <taxon>Coptidoideae</taxon>
        <taxon>Coptis</taxon>
    </lineage>
</organism>
<feature type="compositionally biased region" description="Polar residues" evidence="1">
    <location>
        <begin position="44"/>
        <end position="54"/>
    </location>
</feature>
<reference evidence="2 3" key="1">
    <citation type="submission" date="2020-10" db="EMBL/GenBank/DDBJ databases">
        <title>The Coptis chinensis genome and diversification of protoberbering-type alkaloids.</title>
        <authorList>
            <person name="Wang B."/>
            <person name="Shu S."/>
            <person name="Song C."/>
            <person name="Liu Y."/>
        </authorList>
    </citation>
    <scope>NUCLEOTIDE SEQUENCE [LARGE SCALE GENOMIC DNA]</scope>
    <source>
        <strain evidence="2">HL-2020</strain>
        <tissue evidence="2">Leaf</tissue>
    </source>
</reference>
<sequence>MSDSKFMSQEKTKPGSKVGAKGITNNGAEVYSEERREVGFPNGYQENLSSSLITHSDGKKKPLHTTSTDEGFVTKTEPVVESTRVPMVTTHENASSKILAPVPPTDVSKVQTEETQTRPLSNLYWWHKPSPNVGTYNYSLPNDSPIKRRGKPSDNLHGRNEKIAAMTTVQSHVSPPMDSREAARRYGGLSTDPMDNFTTAIDSRHAAWKYRGEIL</sequence>
<dbReference type="OrthoDB" id="1153117at2759"/>
<evidence type="ECO:0000313" key="2">
    <source>
        <dbReference type="EMBL" id="KAF9605400.1"/>
    </source>
</evidence>
<gene>
    <name evidence="2" type="ORF">IFM89_016977</name>
</gene>
<dbReference type="EMBL" id="JADFTS010000005">
    <property type="protein sequence ID" value="KAF9605400.1"/>
    <property type="molecule type" value="Genomic_DNA"/>
</dbReference>
<protein>
    <submittedName>
        <fullName evidence="2">Uncharacterized protein</fullName>
    </submittedName>
</protein>
<feature type="region of interest" description="Disordered" evidence="1">
    <location>
        <begin position="166"/>
        <end position="190"/>
    </location>
</feature>
<evidence type="ECO:0000256" key="1">
    <source>
        <dbReference type="SAM" id="MobiDB-lite"/>
    </source>
</evidence>